<evidence type="ECO:0000256" key="1">
    <source>
        <dbReference type="ARBA" id="ARBA00004370"/>
    </source>
</evidence>
<keyword evidence="8" id="KW-0732">Signal</keyword>
<feature type="compositionally biased region" description="Basic and acidic residues" evidence="6">
    <location>
        <begin position="598"/>
        <end position="610"/>
    </location>
</feature>
<dbReference type="GO" id="GO:0016342">
    <property type="term" value="C:catenin complex"/>
    <property type="evidence" value="ECO:0007669"/>
    <property type="project" value="TreeGrafter"/>
</dbReference>
<feature type="domain" description="Cadherin" evidence="9">
    <location>
        <begin position="102"/>
        <end position="196"/>
    </location>
</feature>
<dbReference type="PROSITE" id="PS50268">
    <property type="entry name" value="CADHERIN_2"/>
    <property type="match status" value="3"/>
</dbReference>
<keyword evidence="3 5" id="KW-0106">Calcium</keyword>
<evidence type="ECO:0000256" key="7">
    <source>
        <dbReference type="SAM" id="Phobius"/>
    </source>
</evidence>
<feature type="region of interest" description="Disordered" evidence="6">
    <location>
        <begin position="595"/>
        <end position="619"/>
    </location>
</feature>
<evidence type="ECO:0000259" key="9">
    <source>
        <dbReference type="PROSITE" id="PS50268"/>
    </source>
</evidence>
<feature type="domain" description="Cadherin" evidence="9">
    <location>
        <begin position="197"/>
        <end position="308"/>
    </location>
</feature>
<comment type="subcellular location">
    <subcellularLocation>
        <location evidence="1">Membrane</location>
    </subcellularLocation>
</comment>
<dbReference type="GO" id="GO:0034332">
    <property type="term" value="P:adherens junction organization"/>
    <property type="evidence" value="ECO:0007669"/>
    <property type="project" value="TreeGrafter"/>
</dbReference>
<dbReference type="GO" id="GO:0016339">
    <property type="term" value="P:calcium-dependent cell-cell adhesion via plasma membrane cell adhesion molecules"/>
    <property type="evidence" value="ECO:0007669"/>
    <property type="project" value="TreeGrafter"/>
</dbReference>
<dbReference type="PRINTS" id="PR00205">
    <property type="entry name" value="CADHERIN"/>
</dbReference>
<keyword evidence="4 7" id="KW-0472">Membrane</keyword>
<dbReference type="GO" id="GO:0008013">
    <property type="term" value="F:beta-catenin binding"/>
    <property type="evidence" value="ECO:0007669"/>
    <property type="project" value="TreeGrafter"/>
</dbReference>
<dbReference type="GO" id="GO:0016477">
    <property type="term" value="P:cell migration"/>
    <property type="evidence" value="ECO:0007669"/>
    <property type="project" value="TreeGrafter"/>
</dbReference>
<evidence type="ECO:0000313" key="10">
    <source>
        <dbReference type="Ensembl" id="ENSABRP00000012578.1"/>
    </source>
</evidence>
<evidence type="ECO:0000256" key="8">
    <source>
        <dbReference type="SAM" id="SignalP"/>
    </source>
</evidence>
<dbReference type="Gene3D" id="2.60.40.60">
    <property type="entry name" value="Cadherins"/>
    <property type="match status" value="3"/>
</dbReference>
<sequence length="773" mass="85547">MDVSHLLLTSVLFLLPFIAQVSAQQPGKLSQEVCDHRITTPVAPACTITAGKGFLQSYFKTVLFKGFLFSGNQWGLMSHPLLSQHEYSSKFLSHLCVFPGCSVSNENPSVEENNPPGYNVTTIDLEAGFTATVDPSSPDGSYFTIQGSQLQLVKSVDYETDTALLVTVACQNAAGQRDTLDIIVTIINLNDNIPVFKQTNLTVTVPEDRKVNATIVAREDLSASDADLDIIYYELNSTVQDTTNYFAIKGINNPEIYLQKALDYDKFNSTTLILYAMDRPVGSSEITHTVTATINIIIEQADTKPPWFLPCSFIDVDKSICISSPYSGRVNISEMSTEPLTLYPGPIYAKDPDYTINEKIVYSIVGGNADNVFSVDADTGNLTMNKIATSPDSYLLQVMATQVNNKQKYSVVSVEIKVINKSDHAPYFESSTYTGIVSVGVAPRSLVFQVEDPSSPLMIKAADDDFPDKFNPNIEYYIKNSTDFIATRDGLILTNVNLLSPETVIMEAVAKDTVSLQEASTIITVEIIFTADKITSDKLYTAQDMGILGGILAALLLITLVFLGLMIYKHYGKTVRFLINKKFSKDVPKSYENQAYNQDEHPDLSVKEQESSENGGITELQQPSFFLTSSKEEIDGLPKTSTASAVVFDLEEKEKEEEEKEEEEVKEDTKHEKEVKSILKTDRNEGDQGYKAVWFKTDVDPDAGEKVEVIKDNASDYDDDSDQDLQENEEEEDDKDDHHRGPGVSIDSENSSFPAAEVMINMSRTATENDVKV</sequence>
<dbReference type="CDD" id="cd11304">
    <property type="entry name" value="Cadherin_repeat"/>
    <property type="match status" value="3"/>
</dbReference>
<evidence type="ECO:0000256" key="5">
    <source>
        <dbReference type="PROSITE-ProRule" id="PRU00043"/>
    </source>
</evidence>
<feature type="transmembrane region" description="Helical" evidence="7">
    <location>
        <begin position="545"/>
        <end position="568"/>
    </location>
</feature>
<dbReference type="Pfam" id="PF00028">
    <property type="entry name" value="Cadherin"/>
    <property type="match status" value="1"/>
</dbReference>
<dbReference type="SUPFAM" id="SSF49313">
    <property type="entry name" value="Cadherin-like"/>
    <property type="match status" value="3"/>
</dbReference>
<dbReference type="GO" id="GO:0045296">
    <property type="term" value="F:cadherin binding"/>
    <property type="evidence" value="ECO:0007669"/>
    <property type="project" value="TreeGrafter"/>
</dbReference>
<dbReference type="GO" id="GO:0000902">
    <property type="term" value="P:cell morphogenesis"/>
    <property type="evidence" value="ECO:0007669"/>
    <property type="project" value="TreeGrafter"/>
</dbReference>
<feature type="compositionally biased region" description="Basic and acidic residues" evidence="6">
    <location>
        <begin position="667"/>
        <end position="688"/>
    </location>
</feature>
<proteinExistence type="predicted"/>
<dbReference type="GO" id="GO:0044331">
    <property type="term" value="P:cell-cell adhesion mediated by cadherin"/>
    <property type="evidence" value="ECO:0007669"/>
    <property type="project" value="TreeGrafter"/>
</dbReference>
<dbReference type="AlphaFoldDB" id="A0A8B9C2D3"/>
<evidence type="ECO:0000313" key="11">
    <source>
        <dbReference type="Proteomes" id="UP000694426"/>
    </source>
</evidence>
<dbReference type="GO" id="GO:0007156">
    <property type="term" value="P:homophilic cell adhesion via plasma membrane adhesion molecules"/>
    <property type="evidence" value="ECO:0007669"/>
    <property type="project" value="InterPro"/>
</dbReference>
<dbReference type="InterPro" id="IPR015919">
    <property type="entry name" value="Cadherin-like_sf"/>
</dbReference>
<dbReference type="GO" id="GO:0005509">
    <property type="term" value="F:calcium ion binding"/>
    <property type="evidence" value="ECO:0007669"/>
    <property type="project" value="UniProtKB-UniRule"/>
</dbReference>
<keyword evidence="7" id="KW-0812">Transmembrane</keyword>
<dbReference type="GO" id="GO:0007043">
    <property type="term" value="P:cell-cell junction assembly"/>
    <property type="evidence" value="ECO:0007669"/>
    <property type="project" value="TreeGrafter"/>
</dbReference>
<dbReference type="PANTHER" id="PTHR24027">
    <property type="entry name" value="CADHERIN-23"/>
    <property type="match status" value="1"/>
</dbReference>
<feature type="domain" description="Cadherin" evidence="9">
    <location>
        <begin position="324"/>
        <end position="428"/>
    </location>
</feature>
<evidence type="ECO:0000256" key="3">
    <source>
        <dbReference type="ARBA" id="ARBA00022837"/>
    </source>
</evidence>
<evidence type="ECO:0000256" key="2">
    <source>
        <dbReference type="ARBA" id="ARBA00022737"/>
    </source>
</evidence>
<keyword evidence="11" id="KW-1185">Reference proteome</keyword>
<dbReference type="InterPro" id="IPR002126">
    <property type="entry name" value="Cadherin-like_dom"/>
</dbReference>
<evidence type="ECO:0000256" key="6">
    <source>
        <dbReference type="SAM" id="MobiDB-lite"/>
    </source>
</evidence>
<accession>A0A8B9C2D3</accession>
<reference evidence="10" key="1">
    <citation type="submission" date="2025-08" db="UniProtKB">
        <authorList>
            <consortium name="Ensembl"/>
        </authorList>
    </citation>
    <scope>IDENTIFICATION</scope>
</reference>
<organism evidence="10 11">
    <name type="scientific">Anser brachyrhynchus</name>
    <name type="common">Pink-footed goose</name>
    <dbReference type="NCBI Taxonomy" id="132585"/>
    <lineage>
        <taxon>Eukaryota</taxon>
        <taxon>Metazoa</taxon>
        <taxon>Chordata</taxon>
        <taxon>Craniata</taxon>
        <taxon>Vertebrata</taxon>
        <taxon>Euteleostomi</taxon>
        <taxon>Archelosauria</taxon>
        <taxon>Archosauria</taxon>
        <taxon>Dinosauria</taxon>
        <taxon>Saurischia</taxon>
        <taxon>Theropoda</taxon>
        <taxon>Coelurosauria</taxon>
        <taxon>Aves</taxon>
        <taxon>Neognathae</taxon>
        <taxon>Galloanserae</taxon>
        <taxon>Anseriformes</taxon>
        <taxon>Anatidae</taxon>
        <taxon>Anserinae</taxon>
        <taxon>Anser</taxon>
    </lineage>
</organism>
<feature type="compositionally biased region" description="Acidic residues" evidence="6">
    <location>
        <begin position="715"/>
        <end position="735"/>
    </location>
</feature>
<dbReference type="SMART" id="SM00112">
    <property type="entry name" value="CA"/>
    <property type="match status" value="3"/>
</dbReference>
<dbReference type="GO" id="GO:0005912">
    <property type="term" value="C:adherens junction"/>
    <property type="evidence" value="ECO:0007669"/>
    <property type="project" value="TreeGrafter"/>
</dbReference>
<name>A0A8B9C2D3_9AVES</name>
<dbReference type="InterPro" id="IPR039808">
    <property type="entry name" value="Cadherin"/>
</dbReference>
<feature type="signal peptide" evidence="8">
    <location>
        <begin position="1"/>
        <end position="23"/>
    </location>
</feature>
<feature type="region of interest" description="Disordered" evidence="6">
    <location>
        <begin position="649"/>
        <end position="773"/>
    </location>
</feature>
<feature type="chain" id="PRO_5034709192" description="Cadherin domain-containing protein" evidence="8">
    <location>
        <begin position="24"/>
        <end position="773"/>
    </location>
</feature>
<keyword evidence="2" id="KW-0677">Repeat</keyword>
<dbReference type="GeneTree" id="ENSGT00940000164955"/>
<feature type="compositionally biased region" description="Acidic residues" evidence="6">
    <location>
        <begin position="649"/>
        <end position="666"/>
    </location>
</feature>
<feature type="compositionally biased region" description="Basic and acidic residues" evidence="6">
    <location>
        <begin position="697"/>
        <end position="714"/>
    </location>
</feature>
<evidence type="ECO:0000256" key="4">
    <source>
        <dbReference type="ARBA" id="ARBA00023136"/>
    </source>
</evidence>
<keyword evidence="7" id="KW-1133">Transmembrane helix</keyword>
<dbReference type="Ensembl" id="ENSABRT00000018044.1">
    <property type="protein sequence ID" value="ENSABRP00000012578.1"/>
    <property type="gene ID" value="ENSABRG00000011275.1"/>
</dbReference>
<protein>
    <recommendedName>
        <fullName evidence="9">Cadherin domain-containing protein</fullName>
    </recommendedName>
</protein>
<dbReference type="PANTHER" id="PTHR24027:SF91">
    <property type="entry name" value="CADHERIN-7"/>
    <property type="match status" value="1"/>
</dbReference>
<dbReference type="Proteomes" id="UP000694426">
    <property type="component" value="Unplaced"/>
</dbReference>
<reference evidence="10" key="2">
    <citation type="submission" date="2025-09" db="UniProtKB">
        <authorList>
            <consortium name="Ensembl"/>
        </authorList>
    </citation>
    <scope>IDENTIFICATION</scope>
</reference>